<organism evidence="2 3">
    <name type="scientific">Melghiribacillus thermohalophilus</name>
    <dbReference type="NCBI Taxonomy" id="1324956"/>
    <lineage>
        <taxon>Bacteria</taxon>
        <taxon>Bacillati</taxon>
        <taxon>Bacillota</taxon>
        <taxon>Bacilli</taxon>
        <taxon>Bacillales</taxon>
        <taxon>Bacillaceae</taxon>
        <taxon>Melghiribacillus</taxon>
    </lineage>
</organism>
<gene>
    <name evidence="2" type="ORF">EDD68_11522</name>
</gene>
<feature type="compositionally biased region" description="Basic and acidic residues" evidence="1">
    <location>
        <begin position="1"/>
        <end position="16"/>
    </location>
</feature>
<dbReference type="AlphaFoldDB" id="A0A4V2V174"/>
<dbReference type="EMBL" id="SMAN01000015">
    <property type="protein sequence ID" value="TCT19972.1"/>
    <property type="molecule type" value="Genomic_DNA"/>
</dbReference>
<reference evidence="2 3" key="1">
    <citation type="submission" date="2019-03" db="EMBL/GenBank/DDBJ databases">
        <title>Genomic Encyclopedia of Type Strains, Phase IV (KMG-IV): sequencing the most valuable type-strain genomes for metagenomic binning, comparative biology and taxonomic classification.</title>
        <authorList>
            <person name="Goeker M."/>
        </authorList>
    </citation>
    <scope>NUCLEOTIDE SEQUENCE [LARGE SCALE GENOMIC DNA]</scope>
    <source>
        <strain evidence="2 3">DSM 25894</strain>
    </source>
</reference>
<proteinExistence type="predicted"/>
<protein>
    <submittedName>
        <fullName evidence="2">Uncharacterized protein</fullName>
    </submittedName>
</protein>
<comment type="caution">
    <text evidence="2">The sequence shown here is derived from an EMBL/GenBank/DDBJ whole genome shotgun (WGS) entry which is preliminary data.</text>
</comment>
<feature type="region of interest" description="Disordered" evidence="1">
    <location>
        <begin position="1"/>
        <end position="36"/>
    </location>
</feature>
<name>A0A4V2V174_9BACI</name>
<evidence type="ECO:0000256" key="1">
    <source>
        <dbReference type="SAM" id="MobiDB-lite"/>
    </source>
</evidence>
<dbReference type="Proteomes" id="UP000294650">
    <property type="component" value="Unassembled WGS sequence"/>
</dbReference>
<evidence type="ECO:0000313" key="2">
    <source>
        <dbReference type="EMBL" id="TCT19972.1"/>
    </source>
</evidence>
<sequence>MRLDKTNQMKQKKEDEPVLAPGIDDDEELDQKASKEDIKKGNYTRVVHLSYDEVGPSGEGE</sequence>
<keyword evidence="3" id="KW-1185">Reference proteome</keyword>
<dbReference type="RefSeq" id="WP_165902144.1">
    <property type="nucleotide sequence ID" value="NZ_SMAN01000015.1"/>
</dbReference>
<accession>A0A4V2V174</accession>
<evidence type="ECO:0000313" key="3">
    <source>
        <dbReference type="Proteomes" id="UP000294650"/>
    </source>
</evidence>